<evidence type="ECO:0000256" key="1">
    <source>
        <dbReference type="SAM" id="Coils"/>
    </source>
</evidence>
<protein>
    <submittedName>
        <fullName evidence="2">Uncharacterized protein</fullName>
    </submittedName>
</protein>
<keyword evidence="1" id="KW-0175">Coiled coil</keyword>
<proteinExistence type="predicted"/>
<feature type="coiled-coil region" evidence="1">
    <location>
        <begin position="84"/>
        <end position="143"/>
    </location>
</feature>
<sequence>MCSPMRLLFSRSATAAARLALVRLLRKLLRKWRPLWMNLQKKGKNQTPVEAVAQVLPSTKFLQNIGLQPAVPKRSSKAVVAACVHELEVEVEAEMQGAAALREKFETLNKKVLASEEARERQLEEMEQLRKQVEETNAILRRVFGLDRE</sequence>
<evidence type="ECO:0000313" key="2">
    <source>
        <dbReference type="EMBL" id="JAD16014.1"/>
    </source>
</evidence>
<organism evidence="2">
    <name type="scientific">Arundo donax</name>
    <name type="common">Giant reed</name>
    <name type="synonym">Donax arundinaceus</name>
    <dbReference type="NCBI Taxonomy" id="35708"/>
    <lineage>
        <taxon>Eukaryota</taxon>
        <taxon>Viridiplantae</taxon>
        <taxon>Streptophyta</taxon>
        <taxon>Embryophyta</taxon>
        <taxon>Tracheophyta</taxon>
        <taxon>Spermatophyta</taxon>
        <taxon>Magnoliopsida</taxon>
        <taxon>Liliopsida</taxon>
        <taxon>Poales</taxon>
        <taxon>Poaceae</taxon>
        <taxon>PACMAD clade</taxon>
        <taxon>Arundinoideae</taxon>
        <taxon>Arundineae</taxon>
        <taxon>Arundo</taxon>
    </lineage>
</organism>
<dbReference type="EMBL" id="GBRH01281881">
    <property type="protein sequence ID" value="JAD16014.1"/>
    <property type="molecule type" value="Transcribed_RNA"/>
</dbReference>
<reference evidence="2" key="1">
    <citation type="submission" date="2014-09" db="EMBL/GenBank/DDBJ databases">
        <authorList>
            <person name="Magalhaes I.L.F."/>
            <person name="Oliveira U."/>
            <person name="Santos F.R."/>
            <person name="Vidigal T.H.D.A."/>
            <person name="Brescovit A.D."/>
            <person name="Santos A.J."/>
        </authorList>
    </citation>
    <scope>NUCLEOTIDE SEQUENCE</scope>
    <source>
        <tissue evidence="2">Shoot tissue taken approximately 20 cm above the soil surface</tissue>
    </source>
</reference>
<accession>A0A0A8XQ94</accession>
<name>A0A0A8XQ94_ARUDO</name>
<dbReference type="AlphaFoldDB" id="A0A0A8XQ94"/>
<reference evidence="2" key="2">
    <citation type="journal article" date="2015" name="Data Brief">
        <title>Shoot transcriptome of the giant reed, Arundo donax.</title>
        <authorList>
            <person name="Barrero R.A."/>
            <person name="Guerrero F.D."/>
            <person name="Moolhuijzen P."/>
            <person name="Goolsby J.A."/>
            <person name="Tidwell J."/>
            <person name="Bellgard S.E."/>
            <person name="Bellgard M.I."/>
        </authorList>
    </citation>
    <scope>NUCLEOTIDE SEQUENCE</scope>
    <source>
        <tissue evidence="2">Shoot tissue taken approximately 20 cm above the soil surface</tissue>
    </source>
</reference>